<keyword evidence="4 5" id="KW-0274">FAD</keyword>
<dbReference type="Proteomes" id="UP000767446">
    <property type="component" value="Unassembled WGS sequence"/>
</dbReference>
<dbReference type="PANTHER" id="PTHR11552">
    <property type="entry name" value="GLUCOSE-METHANOL-CHOLINE GMC OXIDOREDUCTASE"/>
    <property type="match status" value="1"/>
</dbReference>
<feature type="binding site" evidence="5">
    <location>
        <position position="81"/>
    </location>
    <ligand>
        <name>FAD</name>
        <dbReference type="ChEBI" id="CHEBI:57692"/>
    </ligand>
</feature>
<accession>A0A941GSD2</accession>
<comment type="caution">
    <text evidence="7">The sequence shown here is derived from an EMBL/GenBank/DDBJ whole genome shotgun (WGS) entry which is preliminary data.</text>
</comment>
<dbReference type="InterPro" id="IPR000172">
    <property type="entry name" value="GMC_OxRdtase_N"/>
</dbReference>
<keyword evidence="7" id="KW-0560">Oxidoreductase</keyword>
<dbReference type="SUPFAM" id="SSF51905">
    <property type="entry name" value="FAD/NAD(P)-binding domain"/>
    <property type="match status" value="1"/>
</dbReference>
<dbReference type="Gene3D" id="3.50.50.60">
    <property type="entry name" value="FAD/NAD(P)-binding domain"/>
    <property type="match status" value="1"/>
</dbReference>
<dbReference type="SUPFAM" id="SSF54373">
    <property type="entry name" value="FAD-linked reductases, C-terminal domain"/>
    <property type="match status" value="1"/>
</dbReference>
<evidence type="ECO:0000313" key="8">
    <source>
        <dbReference type="Proteomes" id="UP000767446"/>
    </source>
</evidence>
<feature type="domain" description="Glucose-methanol-choline oxidoreductase N-terminal" evidence="6">
    <location>
        <begin position="251"/>
        <end position="265"/>
    </location>
</feature>
<dbReference type="Pfam" id="PF05199">
    <property type="entry name" value="GMC_oxred_C"/>
    <property type="match status" value="1"/>
</dbReference>
<organism evidence="7 8">
    <name type="scientific">Gomphosphaeria aponina SAG 52.96 = DSM 107014</name>
    <dbReference type="NCBI Taxonomy" id="1521640"/>
    <lineage>
        <taxon>Bacteria</taxon>
        <taxon>Bacillati</taxon>
        <taxon>Cyanobacteriota</taxon>
        <taxon>Cyanophyceae</taxon>
        <taxon>Oscillatoriophycideae</taxon>
        <taxon>Chroococcales</taxon>
        <taxon>Gomphosphaeriaceae</taxon>
        <taxon>Gomphosphaeria</taxon>
    </lineage>
</organism>
<sequence length="518" mass="56233">MTYDYIIVGGGTAGCVLANRLTENHNITVLLLEAGKPDRKAEIHIPAAFSKLFKTEYDWSYYTEPQTELNNRQLFWPRGKVLGGCSSINANIYIRGHRLDYDYWEELGNEGWSYAELLPYFKKAEHQERGASEYHGIGGYLNVGDRPYTNPLSHAFVAAGAEIGIPGTDDFNCAEPEGVGLYQVTIKNGNRHSAATAYLKPVINRANLTIRTGALVTRLLFNGKRVIGVEYIRDGVKQEVHIYKEVILSAGAVNSPQLLMVSGIGDGSHLQDLGIDVIVDLPGVGQNLQDHLVAGIVYKSTQPVSLDKADKIGNLLQYLLFKTGPLTSNVGEAGGFVKSQPDLIAPDLQFLLAPACFVNHGFTKLDGYGFTIGATLLQPESRGYVGLRSPDVLQPPMIQPNYLSAAQDLQVLVAGIQIGRFFANASAFDEFRGEEVLPGLAGDVVGCIRETAETLYHPVGTCKMGKEPMAVVNSSLQVYGVEGLRVVDGSIMPSIVRGNTNAPIMAIAEKAADLLKFD</sequence>
<name>A0A941GSD2_9CHRO</name>
<protein>
    <submittedName>
        <fullName evidence="7">Choline dehydrogenase</fullName>
        <ecNumber evidence="7">1.1.99.1</ecNumber>
    </submittedName>
</protein>
<proteinExistence type="inferred from homology"/>
<reference evidence="7" key="1">
    <citation type="submission" date="2021-02" db="EMBL/GenBank/DDBJ databases">
        <title>Metagenome analyses of Stigonema ocellatum DSM 106950, Chlorogloea purpurea SAG 13.99 and Gomphosphaeria aponina DSM 107014.</title>
        <authorList>
            <person name="Marter P."/>
            <person name="Huang S."/>
        </authorList>
    </citation>
    <scope>NUCLEOTIDE SEQUENCE</scope>
    <source>
        <strain evidence="7">JP213</strain>
    </source>
</reference>
<dbReference type="InterPro" id="IPR007867">
    <property type="entry name" value="GMC_OxRtase_C"/>
</dbReference>
<dbReference type="EMBL" id="JADQBC010000140">
    <property type="protein sequence ID" value="MBR8829494.1"/>
    <property type="molecule type" value="Genomic_DNA"/>
</dbReference>
<dbReference type="NCBIfam" id="NF002550">
    <property type="entry name" value="PRK02106.1"/>
    <property type="match status" value="1"/>
</dbReference>
<keyword evidence="3" id="KW-0285">Flavoprotein</keyword>
<dbReference type="PROSITE" id="PS00624">
    <property type="entry name" value="GMC_OXRED_2"/>
    <property type="match status" value="1"/>
</dbReference>
<dbReference type="PIRSF" id="PIRSF000137">
    <property type="entry name" value="Alcohol_oxidase"/>
    <property type="match status" value="1"/>
</dbReference>
<comment type="similarity">
    <text evidence="2">Belongs to the GMC oxidoreductase family.</text>
</comment>
<gene>
    <name evidence="7" type="ORF">DSM107014_16630</name>
</gene>
<evidence type="ECO:0000256" key="5">
    <source>
        <dbReference type="PIRSR" id="PIRSR000137-2"/>
    </source>
</evidence>
<evidence type="ECO:0000256" key="2">
    <source>
        <dbReference type="ARBA" id="ARBA00010790"/>
    </source>
</evidence>
<dbReference type="PANTHER" id="PTHR11552:SF147">
    <property type="entry name" value="CHOLINE DEHYDROGENASE, MITOCHONDRIAL"/>
    <property type="match status" value="1"/>
</dbReference>
<dbReference type="Pfam" id="PF00732">
    <property type="entry name" value="GMC_oxred_N"/>
    <property type="match status" value="1"/>
</dbReference>
<feature type="binding site" evidence="5">
    <location>
        <position position="216"/>
    </location>
    <ligand>
        <name>FAD</name>
        <dbReference type="ChEBI" id="CHEBI:57692"/>
    </ligand>
</feature>
<evidence type="ECO:0000256" key="1">
    <source>
        <dbReference type="ARBA" id="ARBA00001974"/>
    </source>
</evidence>
<evidence type="ECO:0000259" key="6">
    <source>
        <dbReference type="PROSITE" id="PS00624"/>
    </source>
</evidence>
<dbReference type="AlphaFoldDB" id="A0A941GSD2"/>
<evidence type="ECO:0000256" key="4">
    <source>
        <dbReference type="ARBA" id="ARBA00022827"/>
    </source>
</evidence>
<dbReference type="InterPro" id="IPR036188">
    <property type="entry name" value="FAD/NAD-bd_sf"/>
</dbReference>
<dbReference type="GO" id="GO:0050660">
    <property type="term" value="F:flavin adenine dinucleotide binding"/>
    <property type="evidence" value="ECO:0007669"/>
    <property type="project" value="InterPro"/>
</dbReference>
<evidence type="ECO:0000256" key="3">
    <source>
        <dbReference type="ARBA" id="ARBA00022630"/>
    </source>
</evidence>
<dbReference type="GO" id="GO:0008812">
    <property type="term" value="F:choline dehydrogenase activity"/>
    <property type="evidence" value="ECO:0007669"/>
    <property type="project" value="UniProtKB-EC"/>
</dbReference>
<dbReference type="InterPro" id="IPR012132">
    <property type="entry name" value="GMC_OxRdtase"/>
</dbReference>
<dbReference type="EC" id="1.1.99.1" evidence="7"/>
<comment type="cofactor">
    <cofactor evidence="1 5">
        <name>FAD</name>
        <dbReference type="ChEBI" id="CHEBI:57692"/>
    </cofactor>
</comment>
<evidence type="ECO:0000313" key="7">
    <source>
        <dbReference type="EMBL" id="MBR8829494.1"/>
    </source>
</evidence>
<dbReference type="Gene3D" id="3.30.560.10">
    <property type="entry name" value="Glucose Oxidase, domain 3"/>
    <property type="match status" value="1"/>
</dbReference>
<feature type="binding site" evidence="5">
    <location>
        <position position="489"/>
    </location>
    <ligand>
        <name>FAD</name>
        <dbReference type="ChEBI" id="CHEBI:57692"/>
    </ligand>
</feature>